<organism evidence="2 4">
    <name type="scientific">Puccinia graminis f. sp. tritici</name>
    <dbReference type="NCBI Taxonomy" id="56615"/>
    <lineage>
        <taxon>Eukaryota</taxon>
        <taxon>Fungi</taxon>
        <taxon>Dikarya</taxon>
        <taxon>Basidiomycota</taxon>
        <taxon>Pucciniomycotina</taxon>
        <taxon>Pucciniomycetes</taxon>
        <taxon>Pucciniales</taxon>
        <taxon>Pucciniaceae</taxon>
        <taxon>Puccinia</taxon>
    </lineage>
</organism>
<dbReference type="Proteomes" id="UP000324748">
    <property type="component" value="Unassembled WGS sequence"/>
</dbReference>
<dbReference type="EMBL" id="VSWC01000092">
    <property type="protein sequence ID" value="KAA1090940.1"/>
    <property type="molecule type" value="Genomic_DNA"/>
</dbReference>
<name>A0A5B0QB90_PUCGR</name>
<evidence type="ECO:0000313" key="4">
    <source>
        <dbReference type="Proteomes" id="UP000324748"/>
    </source>
</evidence>
<sequence>MMRWTQRSPLGGRLWRGEGICTTHNLVDCASLGYDRSSPGYNDQREYINRRAGLHIICWANRSAIHSFNARGML</sequence>
<gene>
    <name evidence="1" type="ORF">PGT21_018574</name>
    <name evidence="2" type="ORF">PGT21_020115</name>
    <name evidence="3" type="ORF">PGTUg99_012031</name>
</gene>
<keyword evidence="4" id="KW-1185">Reference proteome</keyword>
<dbReference type="EMBL" id="VSWC01000027">
    <property type="protein sequence ID" value="KAA1110389.1"/>
    <property type="molecule type" value="Genomic_DNA"/>
</dbReference>
<protein>
    <submittedName>
        <fullName evidence="2">Uncharacterized protein</fullName>
    </submittedName>
</protein>
<accession>A0A5B0QB90</accession>
<dbReference type="AlphaFoldDB" id="A0A5B0QB90"/>
<proteinExistence type="predicted"/>
<evidence type="ECO:0000313" key="2">
    <source>
        <dbReference type="EMBL" id="KAA1110389.1"/>
    </source>
</evidence>
<dbReference type="Proteomes" id="UP000325313">
    <property type="component" value="Unassembled WGS sequence"/>
</dbReference>
<evidence type="ECO:0000313" key="5">
    <source>
        <dbReference type="Proteomes" id="UP000325313"/>
    </source>
</evidence>
<evidence type="ECO:0000313" key="1">
    <source>
        <dbReference type="EMBL" id="KAA1090940.1"/>
    </source>
</evidence>
<reference evidence="4 5" key="1">
    <citation type="submission" date="2019-05" db="EMBL/GenBank/DDBJ databases">
        <title>Emergence of the Ug99 lineage of the wheat stem rust pathogen through somatic hybridization.</title>
        <authorList>
            <person name="Li F."/>
            <person name="Upadhyaya N.M."/>
            <person name="Sperschneider J."/>
            <person name="Matny O."/>
            <person name="Nguyen-Phuc H."/>
            <person name="Mago R."/>
            <person name="Raley C."/>
            <person name="Miller M.E."/>
            <person name="Silverstein K.A.T."/>
            <person name="Henningsen E."/>
            <person name="Hirsch C.D."/>
            <person name="Visser B."/>
            <person name="Pretorius Z.A."/>
            <person name="Steffenson B.J."/>
            <person name="Schwessinger B."/>
            <person name="Dodds P.N."/>
            <person name="Figueroa M."/>
        </authorList>
    </citation>
    <scope>NUCLEOTIDE SEQUENCE [LARGE SCALE GENOMIC DNA]</scope>
    <source>
        <strain evidence="2">21-0</strain>
        <strain evidence="3 5">Ug99</strain>
    </source>
</reference>
<evidence type="ECO:0000313" key="3">
    <source>
        <dbReference type="EMBL" id="KAA1125513.1"/>
    </source>
</evidence>
<comment type="caution">
    <text evidence="2">The sequence shown here is derived from an EMBL/GenBank/DDBJ whole genome shotgun (WGS) entry which is preliminary data.</text>
</comment>
<dbReference type="EMBL" id="VDEP01000177">
    <property type="protein sequence ID" value="KAA1125513.1"/>
    <property type="molecule type" value="Genomic_DNA"/>
</dbReference>